<dbReference type="Proteomes" id="UP000230543">
    <property type="component" value="Unassembled WGS sequence"/>
</dbReference>
<comment type="caution">
    <text evidence="2">The sequence shown here is derived from an EMBL/GenBank/DDBJ whole genome shotgun (WGS) entry which is preliminary data.</text>
</comment>
<evidence type="ECO:0000313" key="3">
    <source>
        <dbReference type="Proteomes" id="UP000230543"/>
    </source>
</evidence>
<evidence type="ECO:0000313" key="2">
    <source>
        <dbReference type="EMBL" id="PIT90663.1"/>
    </source>
</evidence>
<gene>
    <name evidence="2" type="ORF">COU22_00905</name>
</gene>
<organism evidence="2 3">
    <name type="scientific">Candidatus Komeilibacteria bacterium CG10_big_fil_rev_8_21_14_0_10_41_13</name>
    <dbReference type="NCBI Taxonomy" id="1974476"/>
    <lineage>
        <taxon>Bacteria</taxon>
        <taxon>Candidatus Komeiliibacteriota</taxon>
    </lineage>
</organism>
<protein>
    <submittedName>
        <fullName evidence="2">Uncharacterized protein</fullName>
    </submittedName>
</protein>
<dbReference type="EMBL" id="PFBO01000028">
    <property type="protein sequence ID" value="PIT90663.1"/>
    <property type="molecule type" value="Genomic_DNA"/>
</dbReference>
<name>A0A2M6WD12_9BACT</name>
<keyword evidence="1" id="KW-0812">Transmembrane</keyword>
<keyword evidence="1" id="KW-0472">Membrane</keyword>
<proteinExistence type="predicted"/>
<feature type="transmembrane region" description="Helical" evidence="1">
    <location>
        <begin position="26"/>
        <end position="43"/>
    </location>
</feature>
<sequence>MPIIFIHNGFILPSLGSFGKLKSTDLAIDAILLKIIFFNLNYIKLIRKLMIDISPRAKNIIQHISMMIIEIIKGANDRRRESFLSKSK</sequence>
<keyword evidence="1" id="KW-1133">Transmembrane helix</keyword>
<accession>A0A2M6WD12</accession>
<evidence type="ECO:0000256" key="1">
    <source>
        <dbReference type="SAM" id="Phobius"/>
    </source>
</evidence>
<reference evidence="3" key="1">
    <citation type="submission" date="2017-09" db="EMBL/GenBank/DDBJ databases">
        <title>Depth-based differentiation of microbial function through sediment-hosted aquifers and enrichment of novel symbionts in the deep terrestrial subsurface.</title>
        <authorList>
            <person name="Probst A.J."/>
            <person name="Ladd B."/>
            <person name="Jarett J.K."/>
            <person name="Geller-Mcgrath D.E."/>
            <person name="Sieber C.M.K."/>
            <person name="Emerson J.B."/>
            <person name="Anantharaman K."/>
            <person name="Thomas B.C."/>
            <person name="Malmstrom R."/>
            <person name="Stieglmeier M."/>
            <person name="Klingl A."/>
            <person name="Woyke T."/>
            <person name="Ryan C.M."/>
            <person name="Banfield J.F."/>
        </authorList>
    </citation>
    <scope>NUCLEOTIDE SEQUENCE [LARGE SCALE GENOMIC DNA]</scope>
</reference>
<dbReference type="AlphaFoldDB" id="A0A2M6WD12"/>